<dbReference type="Proteomes" id="UP000248259">
    <property type="component" value="Unassembled WGS sequence"/>
</dbReference>
<evidence type="ECO:0000313" key="2">
    <source>
        <dbReference type="Proteomes" id="UP000248259"/>
    </source>
</evidence>
<reference evidence="1 2" key="1">
    <citation type="submission" date="2018-06" db="EMBL/GenBank/DDBJ databases">
        <title>Azoarcus communis strain SWub3 genome.</title>
        <authorList>
            <person name="Zorraquino Salvo V."/>
            <person name="Toubiana D."/>
            <person name="Blumwald E."/>
        </authorList>
    </citation>
    <scope>NUCLEOTIDE SEQUENCE [LARGE SCALE GENOMIC DNA]</scope>
    <source>
        <strain evidence="1 2">SWub3</strain>
    </source>
</reference>
<gene>
    <name evidence="1" type="ORF">DNK49_07200</name>
</gene>
<proteinExistence type="predicted"/>
<comment type="caution">
    <text evidence="1">The sequence shown here is derived from an EMBL/GenBank/DDBJ whole genome shotgun (WGS) entry which is preliminary data.</text>
</comment>
<dbReference type="RefSeq" id="WP_110523670.1">
    <property type="nucleotide sequence ID" value="NZ_QKOE01000004.1"/>
</dbReference>
<keyword evidence="2" id="KW-1185">Reference proteome</keyword>
<accession>A0A323UX34</accession>
<organism evidence="1 2">
    <name type="scientific">Parazoarcus communis SWub3 = DSM 12120</name>
    <dbReference type="NCBI Taxonomy" id="1121029"/>
    <lineage>
        <taxon>Bacteria</taxon>
        <taxon>Pseudomonadati</taxon>
        <taxon>Pseudomonadota</taxon>
        <taxon>Betaproteobacteria</taxon>
        <taxon>Rhodocyclales</taxon>
        <taxon>Zoogloeaceae</taxon>
        <taxon>Parazoarcus</taxon>
    </lineage>
</organism>
<evidence type="ECO:0000313" key="1">
    <source>
        <dbReference type="EMBL" id="PZA17025.1"/>
    </source>
</evidence>
<dbReference type="AlphaFoldDB" id="A0A323UX34"/>
<name>A0A323UX34_9RHOO</name>
<dbReference type="OrthoDB" id="9151199at2"/>
<sequence length="308" mass="32432">MSTVTLPLHPALTREVAHVRHRLALGLTLLDAQAGQPAGGMSCRLEAIGNRPLGQALAPHGHGRHALLLRDHAARVMTRAASDKASMPPPLAADDPTRLLISIAAGHGASGIWHAQDDPRRYVPRRLALIPQLDGLQPAGGWFNIREVGLWPGARWPLSANATAVRGRIRRGPDADSLTPVAWARVTLTRPSDPLAAADFDNETVVGWAHGDDRGEFLAVLGSKLLPGGAALPASVTVRLWVFLPPAGGSDNAFDQLPIEIAGSDLHNAVLAGTAAPPGYVRQAAVTRVLSPGEVSTIHDDALDYIPA</sequence>
<protein>
    <submittedName>
        <fullName evidence="1">Uncharacterized protein</fullName>
    </submittedName>
</protein>
<dbReference type="EMBL" id="QKOE01000004">
    <property type="protein sequence ID" value="PZA17025.1"/>
    <property type="molecule type" value="Genomic_DNA"/>
</dbReference>